<dbReference type="FunFam" id="2.40.10.10:FF:000181">
    <property type="entry name" value="Chymotrypsinogen A"/>
    <property type="match status" value="1"/>
</dbReference>
<keyword evidence="11" id="KW-0732">Signal</keyword>
<dbReference type="InterPro" id="IPR018114">
    <property type="entry name" value="TRYPSIN_HIS"/>
</dbReference>
<dbReference type="Ensembl" id="ENSMODT00000018681.3">
    <property type="protein sequence ID" value="ENSMODP00000018348.3"/>
    <property type="gene ID" value="ENSMODG00000014679.3"/>
</dbReference>
<evidence type="ECO:0000256" key="11">
    <source>
        <dbReference type="SAM" id="SignalP"/>
    </source>
</evidence>
<dbReference type="GO" id="GO:0007586">
    <property type="term" value="P:digestion"/>
    <property type="evidence" value="ECO:0007669"/>
    <property type="project" value="UniProtKB-KW"/>
</dbReference>
<dbReference type="OrthoDB" id="5918597at2759"/>
<organism evidence="13 14">
    <name type="scientific">Monodelphis domestica</name>
    <name type="common">Gray short-tailed opossum</name>
    <dbReference type="NCBI Taxonomy" id="13616"/>
    <lineage>
        <taxon>Eukaryota</taxon>
        <taxon>Metazoa</taxon>
        <taxon>Chordata</taxon>
        <taxon>Craniata</taxon>
        <taxon>Vertebrata</taxon>
        <taxon>Euteleostomi</taxon>
        <taxon>Mammalia</taxon>
        <taxon>Metatheria</taxon>
        <taxon>Didelphimorphia</taxon>
        <taxon>Didelphidae</taxon>
        <taxon>Monodelphis</taxon>
    </lineage>
</organism>
<evidence type="ECO:0000256" key="9">
    <source>
        <dbReference type="ARBA" id="ARBA00044036"/>
    </source>
</evidence>
<keyword evidence="3 10" id="KW-0645">Protease</keyword>
<dbReference type="STRING" id="13616.ENSMODP00000018348"/>
<dbReference type="PRINTS" id="PR00722">
    <property type="entry name" value="CHYMOTRYPSIN"/>
</dbReference>
<dbReference type="PANTHER" id="PTHR24250">
    <property type="entry name" value="CHYMOTRYPSIN-RELATED"/>
    <property type="match status" value="1"/>
</dbReference>
<reference evidence="13" key="2">
    <citation type="submission" date="2025-08" db="UniProtKB">
        <authorList>
            <consortium name="Ensembl"/>
        </authorList>
    </citation>
    <scope>IDENTIFICATION</scope>
</reference>
<dbReference type="GeneTree" id="ENSGT00940000153216"/>
<dbReference type="KEGG" id="mdo:100023625"/>
<dbReference type="PROSITE" id="PS00134">
    <property type="entry name" value="TRYPSIN_HIS"/>
    <property type="match status" value="1"/>
</dbReference>
<evidence type="ECO:0000256" key="3">
    <source>
        <dbReference type="ARBA" id="ARBA00022670"/>
    </source>
</evidence>
<reference evidence="13" key="3">
    <citation type="submission" date="2025-09" db="UniProtKB">
        <authorList>
            <consortium name="Ensembl"/>
        </authorList>
    </citation>
    <scope>IDENTIFICATION</scope>
</reference>
<evidence type="ECO:0000313" key="14">
    <source>
        <dbReference type="Proteomes" id="UP000002280"/>
    </source>
</evidence>
<dbReference type="GO" id="GO:0006508">
    <property type="term" value="P:proteolysis"/>
    <property type="evidence" value="ECO:0000318"/>
    <property type="project" value="GO_Central"/>
</dbReference>
<dbReference type="Pfam" id="PF00089">
    <property type="entry name" value="Trypsin"/>
    <property type="match status" value="1"/>
</dbReference>
<dbReference type="InterPro" id="IPR033116">
    <property type="entry name" value="TRYPSIN_SER"/>
</dbReference>
<dbReference type="CDD" id="cd00190">
    <property type="entry name" value="Tryp_SPc"/>
    <property type="match status" value="1"/>
</dbReference>
<comment type="subcellular location">
    <subcellularLocation>
        <location evidence="1">Secreted</location>
        <location evidence="1">Extracellular space</location>
    </subcellularLocation>
</comment>
<dbReference type="eggNOG" id="KOG3627">
    <property type="taxonomic scope" value="Eukaryota"/>
</dbReference>
<dbReference type="InterPro" id="IPR043504">
    <property type="entry name" value="Peptidase_S1_PA_chymotrypsin"/>
</dbReference>
<dbReference type="Gene3D" id="2.40.10.10">
    <property type="entry name" value="Trypsin-like serine proteases"/>
    <property type="match status" value="3"/>
</dbReference>
<evidence type="ECO:0000256" key="2">
    <source>
        <dbReference type="ARBA" id="ARBA00022525"/>
    </source>
</evidence>
<keyword evidence="7" id="KW-0865">Zymogen</keyword>
<evidence type="ECO:0000256" key="8">
    <source>
        <dbReference type="ARBA" id="ARBA00023157"/>
    </source>
</evidence>
<evidence type="ECO:0000256" key="10">
    <source>
        <dbReference type="RuleBase" id="RU363034"/>
    </source>
</evidence>
<feature type="signal peptide" evidence="11">
    <location>
        <begin position="1"/>
        <end position="18"/>
    </location>
</feature>
<dbReference type="PROSITE" id="PS00135">
    <property type="entry name" value="TRYPSIN_SER"/>
    <property type="match status" value="1"/>
</dbReference>
<reference evidence="13 14" key="1">
    <citation type="journal article" date="2007" name="Nature">
        <title>Genome of the marsupial Monodelphis domestica reveals innovation in non-coding sequences.</title>
        <authorList>
            <person name="Mikkelsen T.S."/>
            <person name="Wakefield M.J."/>
            <person name="Aken B."/>
            <person name="Amemiya C.T."/>
            <person name="Chang J.L."/>
            <person name="Duke S."/>
            <person name="Garber M."/>
            <person name="Gentles A.J."/>
            <person name="Goodstadt L."/>
            <person name="Heger A."/>
            <person name="Jurka J."/>
            <person name="Kamal M."/>
            <person name="Mauceli E."/>
            <person name="Searle S.M."/>
            <person name="Sharpe T."/>
            <person name="Baker M.L."/>
            <person name="Batzer M.A."/>
            <person name="Benos P.V."/>
            <person name="Belov K."/>
            <person name="Clamp M."/>
            <person name="Cook A."/>
            <person name="Cuff J."/>
            <person name="Das R."/>
            <person name="Davidow L."/>
            <person name="Deakin J.E."/>
            <person name="Fazzari M.J."/>
            <person name="Glass J.L."/>
            <person name="Grabherr M."/>
            <person name="Greally J.M."/>
            <person name="Gu W."/>
            <person name="Hore T.A."/>
            <person name="Huttley G.A."/>
            <person name="Kleber M."/>
            <person name="Jirtle R.L."/>
            <person name="Koina E."/>
            <person name="Lee J.T."/>
            <person name="Mahony S."/>
            <person name="Marra M.A."/>
            <person name="Miller R.D."/>
            <person name="Nicholls R.D."/>
            <person name="Oda M."/>
            <person name="Papenfuss A.T."/>
            <person name="Parra Z.E."/>
            <person name="Pollock D.D."/>
            <person name="Ray D.A."/>
            <person name="Schein J.E."/>
            <person name="Speed T.P."/>
            <person name="Thompson K."/>
            <person name="VandeBerg J.L."/>
            <person name="Wade C.M."/>
            <person name="Walker J.A."/>
            <person name="Waters P.D."/>
            <person name="Webber C."/>
            <person name="Weidman J.R."/>
            <person name="Xie X."/>
            <person name="Zody M.C."/>
            <person name="Baldwin J."/>
            <person name="Abdouelleil A."/>
            <person name="Abdulkadir J."/>
            <person name="Abebe A."/>
            <person name="Abera B."/>
            <person name="Abreu J."/>
            <person name="Acer S.C."/>
            <person name="Aftuck L."/>
            <person name="Alexander A."/>
            <person name="An P."/>
            <person name="Anderson E."/>
            <person name="Anderson S."/>
            <person name="Arachi H."/>
            <person name="Azer M."/>
            <person name="Bachantsang P."/>
            <person name="Barry A."/>
            <person name="Bayul T."/>
            <person name="Berlin A."/>
            <person name="Bessette D."/>
            <person name="Bloom T."/>
            <person name="Bloom T."/>
            <person name="Boguslavskiy L."/>
            <person name="Bonnet C."/>
            <person name="Boukhgalter B."/>
            <person name="Bourzgui I."/>
            <person name="Brown A."/>
            <person name="Cahill P."/>
            <person name="Channer S."/>
            <person name="Cheshatsang Y."/>
            <person name="Chuda L."/>
            <person name="Citroen M."/>
            <person name="Collymore A."/>
            <person name="Cooke P."/>
            <person name="Costello M."/>
            <person name="D'Aco K."/>
            <person name="Daza R."/>
            <person name="De Haan G."/>
            <person name="DeGray S."/>
            <person name="DeMaso C."/>
            <person name="Dhargay N."/>
            <person name="Dooley K."/>
            <person name="Dooley E."/>
            <person name="Doricent M."/>
            <person name="Dorje P."/>
            <person name="Dorjee K."/>
            <person name="Dupes A."/>
            <person name="Elong R."/>
            <person name="Falk J."/>
            <person name="Farina A."/>
            <person name="Faro S."/>
            <person name="Ferguson D."/>
            <person name="Fisher S."/>
            <person name="Foley C.D."/>
            <person name="Franke A."/>
            <person name="Friedrich D."/>
            <person name="Gadbois L."/>
            <person name="Gearin G."/>
            <person name="Gearin C.R."/>
            <person name="Giannoukos G."/>
            <person name="Goode T."/>
            <person name="Graham J."/>
            <person name="Grandbois E."/>
            <person name="Grewal S."/>
            <person name="Gyaltsen K."/>
            <person name="Hafez N."/>
            <person name="Hagos B."/>
            <person name="Hall J."/>
            <person name="Henson C."/>
            <person name="Hollinger A."/>
            <person name="Honan T."/>
            <person name="Huard M.D."/>
            <person name="Hughes L."/>
            <person name="Hurhula B."/>
            <person name="Husby M.E."/>
            <person name="Kamat A."/>
            <person name="Kanga B."/>
            <person name="Kashin S."/>
            <person name="Khazanovich D."/>
            <person name="Kisner P."/>
            <person name="Lance K."/>
            <person name="Lara M."/>
            <person name="Lee W."/>
            <person name="Lennon N."/>
            <person name="Letendre F."/>
            <person name="LeVine R."/>
            <person name="Lipovsky A."/>
            <person name="Liu X."/>
            <person name="Liu J."/>
            <person name="Liu S."/>
            <person name="Lokyitsang T."/>
            <person name="Lokyitsang Y."/>
            <person name="Lubonja R."/>
            <person name="Lui A."/>
            <person name="MacDonald P."/>
            <person name="Magnisalis V."/>
            <person name="Maru K."/>
            <person name="Matthews C."/>
            <person name="McCusker W."/>
            <person name="McDonough S."/>
            <person name="Mehta T."/>
            <person name="Meldrim J."/>
            <person name="Meneus L."/>
            <person name="Mihai O."/>
            <person name="Mihalev A."/>
            <person name="Mihova T."/>
            <person name="Mittelman R."/>
            <person name="Mlenga V."/>
            <person name="Montmayeur A."/>
            <person name="Mulrain L."/>
            <person name="Navidi A."/>
            <person name="Naylor J."/>
            <person name="Negash T."/>
            <person name="Nguyen T."/>
            <person name="Nguyen N."/>
            <person name="Nicol R."/>
            <person name="Norbu C."/>
            <person name="Norbu N."/>
            <person name="Novod N."/>
            <person name="O'Neill B."/>
            <person name="Osman S."/>
            <person name="Markiewicz E."/>
            <person name="Oyono O.L."/>
            <person name="Patti C."/>
            <person name="Phunkhang P."/>
            <person name="Pierre F."/>
            <person name="Priest M."/>
            <person name="Raghuraman S."/>
            <person name="Rege F."/>
            <person name="Reyes R."/>
            <person name="Rise C."/>
            <person name="Rogov P."/>
            <person name="Ross K."/>
            <person name="Ryan E."/>
            <person name="Settipalli S."/>
            <person name="Shea T."/>
            <person name="Sherpa N."/>
            <person name="Shi L."/>
            <person name="Shih D."/>
            <person name="Sparrow T."/>
            <person name="Spaulding J."/>
            <person name="Stalker J."/>
            <person name="Stange-Thomann N."/>
            <person name="Stavropoulos S."/>
            <person name="Stone C."/>
            <person name="Strader C."/>
            <person name="Tesfaye S."/>
            <person name="Thomson T."/>
            <person name="Thoulutsang Y."/>
            <person name="Thoulutsang D."/>
            <person name="Topham K."/>
            <person name="Topping I."/>
            <person name="Tsamla T."/>
            <person name="Vassiliev H."/>
            <person name="Vo A."/>
            <person name="Wangchuk T."/>
            <person name="Wangdi T."/>
            <person name="Weiand M."/>
            <person name="Wilkinson J."/>
            <person name="Wilson A."/>
            <person name="Yadav S."/>
            <person name="Young G."/>
            <person name="Yu Q."/>
            <person name="Zembek L."/>
            <person name="Zhong D."/>
            <person name="Zimmer A."/>
            <person name="Zwirko Z."/>
            <person name="Jaffe D.B."/>
            <person name="Alvarez P."/>
            <person name="Brockman W."/>
            <person name="Butler J."/>
            <person name="Chin C."/>
            <person name="Gnerre S."/>
            <person name="MacCallum I."/>
            <person name="Graves J.A."/>
            <person name="Ponting C.P."/>
            <person name="Breen M."/>
            <person name="Samollow P.B."/>
            <person name="Lander E.S."/>
            <person name="Lindblad-Toh K."/>
        </authorList>
    </citation>
    <scope>NUCLEOTIDE SEQUENCE [LARGE SCALE GENOMIC DNA]</scope>
</reference>
<keyword evidence="8" id="KW-1015">Disulfide bond</keyword>
<protein>
    <recommendedName>
        <fullName evidence="9">chymotrypsin</fullName>
        <ecNumber evidence="9">3.4.21.1</ecNumber>
    </recommendedName>
</protein>
<dbReference type="Bgee" id="ENSMODG00000014679">
    <property type="expression patterns" value="Expressed in ovary and 9 other cell types or tissues"/>
</dbReference>
<dbReference type="PROSITE" id="PS50240">
    <property type="entry name" value="TRYPSIN_DOM"/>
    <property type="match status" value="1"/>
</dbReference>
<dbReference type="InterPro" id="IPR001314">
    <property type="entry name" value="Peptidase_S1A"/>
</dbReference>
<evidence type="ECO:0000256" key="6">
    <source>
        <dbReference type="ARBA" id="ARBA00022825"/>
    </source>
</evidence>
<keyword evidence="4" id="KW-0222">Digestion</keyword>
<keyword evidence="5 10" id="KW-0378">Hydrolase</keyword>
<proteinExistence type="predicted"/>
<evidence type="ECO:0000256" key="4">
    <source>
        <dbReference type="ARBA" id="ARBA00022757"/>
    </source>
</evidence>
<dbReference type="FunCoup" id="F7E7I8">
    <property type="interactions" value="129"/>
</dbReference>
<feature type="domain" description="Peptidase S1" evidence="12">
    <location>
        <begin position="41"/>
        <end position="267"/>
    </location>
</feature>
<dbReference type="EC" id="3.4.21.1" evidence="9"/>
<name>F7E7I8_MONDO</name>
<dbReference type="HOGENOM" id="CLU_006842_7_6_1"/>
<dbReference type="OMA" id="ITEMICA"/>
<dbReference type="InterPro" id="IPR001254">
    <property type="entry name" value="Trypsin_dom"/>
</dbReference>
<dbReference type="SUPFAM" id="SSF50494">
    <property type="entry name" value="Trypsin-like serine proteases"/>
    <property type="match status" value="1"/>
</dbReference>
<dbReference type="InterPro" id="IPR009003">
    <property type="entry name" value="Peptidase_S1_PA"/>
</dbReference>
<feature type="chain" id="PRO_5023905882" description="chymotrypsin" evidence="11">
    <location>
        <begin position="19"/>
        <end position="269"/>
    </location>
</feature>
<dbReference type="FunFam" id="2.40.10.10:FF:000176">
    <property type="entry name" value="Chymotrypsinogen A"/>
    <property type="match status" value="1"/>
</dbReference>
<keyword evidence="2" id="KW-0964">Secreted</keyword>
<gene>
    <name evidence="13" type="primary">LOC100023625</name>
</gene>
<dbReference type="GeneID" id="100023625"/>
<dbReference type="SMART" id="SM00020">
    <property type="entry name" value="Tryp_SPc"/>
    <property type="match status" value="1"/>
</dbReference>
<evidence type="ECO:0000256" key="7">
    <source>
        <dbReference type="ARBA" id="ARBA00023145"/>
    </source>
</evidence>
<evidence type="ECO:0000259" key="12">
    <source>
        <dbReference type="PROSITE" id="PS50240"/>
    </source>
</evidence>
<dbReference type="GO" id="GO:0005576">
    <property type="term" value="C:extracellular region"/>
    <property type="evidence" value="ECO:0007669"/>
    <property type="project" value="UniProtKB-SubCell"/>
</dbReference>
<dbReference type="AlphaFoldDB" id="F7E7I8"/>
<accession>F7E7I8</accession>
<evidence type="ECO:0000256" key="1">
    <source>
        <dbReference type="ARBA" id="ARBA00004239"/>
    </source>
</evidence>
<dbReference type="PANTHER" id="PTHR24250:SF65">
    <property type="entry name" value="CHYMOTRYPSINOGEN B"/>
    <property type="match status" value="1"/>
</dbReference>
<dbReference type="Proteomes" id="UP000002280">
    <property type="component" value="Chromosome 1"/>
</dbReference>
<dbReference type="InParanoid" id="F7E7I8"/>
<dbReference type="GO" id="GO:0004252">
    <property type="term" value="F:serine-type endopeptidase activity"/>
    <property type="evidence" value="ECO:0000318"/>
    <property type="project" value="GO_Central"/>
</dbReference>
<sequence length="269" mass="28542">MAFLQLFSCFALIAAALGESQQQLGCGVPAIEPMLSGLARIVNGEDAVPGSWPWQVSLQRGGSHFCGGSLISENWVVTAAHCGVKTTDKVIAGEFNLGSDDDDIQVLQIAEVFKNKKFNMITVSDDIALLKLASPARLVETVSPVCLPSASDNFPEGTTCVTTGWGKTKYNAFRVPDKLQQAALPLVSTEKCKEFWGSKIKDTMICAGASGVSSCMGDSGGPLVCLKNGAWTLTGIVSWRSGTCSTSTPAVYARVTELLPWIEETLANN</sequence>
<evidence type="ECO:0000313" key="13">
    <source>
        <dbReference type="Ensembl" id="ENSMODP00000018348.3"/>
    </source>
</evidence>
<keyword evidence="14" id="KW-1185">Reference proteome</keyword>
<evidence type="ECO:0000256" key="5">
    <source>
        <dbReference type="ARBA" id="ARBA00022801"/>
    </source>
</evidence>
<keyword evidence="6 10" id="KW-0720">Serine protease</keyword>